<keyword evidence="1" id="KW-0472">Membrane</keyword>
<sequence length="77" mass="8790">MYTTVDNMKKLDEAIMREKLTSKKSLSEMFTVSPAKNMDFVFMCFQTSITIMLYCLGEILIIISIGINQYSLSCSPM</sequence>
<geneLocation type="plasmid" evidence="3">
    <name>pKK3 DNA</name>
</geneLocation>
<dbReference type="EMBL" id="AP014867">
    <property type="protein sequence ID" value="BAR87699.1"/>
    <property type="molecule type" value="Genomic_DNA"/>
</dbReference>
<proteinExistence type="predicted"/>
<evidence type="ECO:0000313" key="2">
    <source>
        <dbReference type="EMBL" id="BAR87699.1"/>
    </source>
</evidence>
<feature type="transmembrane region" description="Helical" evidence="1">
    <location>
        <begin position="40"/>
        <end position="67"/>
    </location>
</feature>
<evidence type="ECO:0000313" key="3">
    <source>
        <dbReference type="Proteomes" id="UP000055316"/>
    </source>
</evidence>
<evidence type="ECO:0000256" key="1">
    <source>
        <dbReference type="SAM" id="Phobius"/>
    </source>
</evidence>
<dbReference type="Proteomes" id="UP000055316">
    <property type="component" value="Plasmid pKK3"/>
</dbReference>
<gene>
    <name evidence="2" type="ORF">KNN_06966</name>
</gene>
<organism evidence="2 3">
    <name type="scientific">Bacillus thuringiensis subsp. tolworthi</name>
    <dbReference type="NCBI Taxonomy" id="1442"/>
    <lineage>
        <taxon>Bacteria</taxon>
        <taxon>Bacillati</taxon>
        <taxon>Bacillota</taxon>
        <taxon>Bacilli</taxon>
        <taxon>Bacillales</taxon>
        <taxon>Bacillaceae</taxon>
        <taxon>Bacillus</taxon>
        <taxon>Bacillus cereus group</taxon>
    </lineage>
</organism>
<protein>
    <submittedName>
        <fullName evidence="2">Uncharacterized protein</fullName>
    </submittedName>
</protein>
<keyword evidence="1" id="KW-0812">Transmembrane</keyword>
<keyword evidence="2" id="KW-0614">Plasmid</keyword>
<reference evidence="2 3" key="1">
    <citation type="submission" date="2015-05" db="EMBL/GenBank/DDBJ databases">
        <title>Whole genome sequence of Bacillus thuringiensis serovar tolworthi Pasteur Institute Standard strain.</title>
        <authorList>
            <person name="Kanda K."/>
            <person name="Nakashima K."/>
            <person name="Nagano Y."/>
        </authorList>
    </citation>
    <scope>NUCLEOTIDE SEQUENCE [LARGE SCALE GENOMIC DNA]</scope>
    <source>
        <strain evidence="2 3">Pasteur Institute Standard strain</strain>
        <plasmid evidence="3">pKK3 DNA</plasmid>
    </source>
</reference>
<name>A0A9W4A1F8_BACTO</name>
<keyword evidence="1" id="KW-1133">Transmembrane helix</keyword>
<dbReference type="AlphaFoldDB" id="A0A9W4A1F8"/>
<accession>A0A9W4A1F8</accession>